<evidence type="ECO:0000313" key="1">
    <source>
        <dbReference type="EMBL" id="SVE59837.1"/>
    </source>
</evidence>
<dbReference type="AlphaFoldDB" id="A0A383ESL4"/>
<name>A0A383ESL4_9ZZZZ</name>
<feature type="non-terminal residue" evidence="1">
    <location>
        <position position="36"/>
    </location>
</feature>
<gene>
    <name evidence="1" type="ORF">METZ01_LOCUS512691</name>
</gene>
<protein>
    <submittedName>
        <fullName evidence="1">Uncharacterized protein</fullName>
    </submittedName>
</protein>
<organism evidence="1">
    <name type="scientific">marine metagenome</name>
    <dbReference type="NCBI Taxonomy" id="408172"/>
    <lineage>
        <taxon>unclassified sequences</taxon>
        <taxon>metagenomes</taxon>
        <taxon>ecological metagenomes</taxon>
    </lineage>
</organism>
<reference evidence="1" key="1">
    <citation type="submission" date="2018-05" db="EMBL/GenBank/DDBJ databases">
        <authorList>
            <person name="Lanie J.A."/>
            <person name="Ng W.-L."/>
            <person name="Kazmierczak K.M."/>
            <person name="Andrzejewski T.M."/>
            <person name="Davidsen T.M."/>
            <person name="Wayne K.J."/>
            <person name="Tettelin H."/>
            <person name="Glass J.I."/>
            <person name="Rusch D."/>
            <person name="Podicherti R."/>
            <person name="Tsui H.-C.T."/>
            <person name="Winkler M.E."/>
        </authorList>
    </citation>
    <scope>NUCLEOTIDE SEQUENCE</scope>
</reference>
<proteinExistence type="predicted"/>
<sequence length="36" mass="4349">MDIKEKISQLQNHLRAENFKFVIDECNKLINKYPNN</sequence>
<dbReference type="EMBL" id="UINC01228500">
    <property type="protein sequence ID" value="SVE59837.1"/>
    <property type="molecule type" value="Genomic_DNA"/>
</dbReference>
<accession>A0A383ESL4</accession>